<evidence type="ECO:0000313" key="3">
    <source>
        <dbReference type="Proteomes" id="UP001195941"/>
    </source>
</evidence>
<proteinExistence type="predicted"/>
<keyword evidence="3" id="KW-1185">Reference proteome</keyword>
<comment type="caution">
    <text evidence="2">The sequence shown here is derived from an EMBL/GenBank/DDBJ whole genome shotgun (WGS) entry which is preliminary data.</text>
</comment>
<sequence>MNMGYENEEATVRYYKHLLDERVVDIFEQLDQAGENDCEIVIEDKDLMLGYPLRDSVPGIAEYERGEDLVDEHRDRQKAKKRKAIHKETDDDDNDGLIE</sequence>
<accession>A0ABS5HUR6</accession>
<feature type="region of interest" description="Disordered" evidence="1">
    <location>
        <begin position="67"/>
        <end position="99"/>
    </location>
</feature>
<gene>
    <name evidence="2" type="ORF">IT775_16475</name>
</gene>
<dbReference type="Proteomes" id="UP001195941">
    <property type="component" value="Unassembled WGS sequence"/>
</dbReference>
<reference evidence="2 3" key="1">
    <citation type="journal article" date="2021" name="Arch. Microbiol.">
        <title>Thalassobius aquimarinus sp. nov., isolated from the Sea of Japan seashore.</title>
        <authorList>
            <person name="Kurilenko V.V."/>
            <person name="Romanenko L.A."/>
            <person name="Chernysheva N.Y."/>
            <person name="Velansky P.V."/>
            <person name="Tekutyeva L.A."/>
            <person name="Isaeva M.P."/>
            <person name="Mikhailov V.V."/>
        </authorList>
    </citation>
    <scope>NUCLEOTIDE SEQUENCE [LARGE SCALE GENOMIC DNA]</scope>
    <source>
        <strain evidence="2 3">KMM 8518</strain>
    </source>
</reference>
<name>A0ABS5HUR6_9RHOB</name>
<dbReference type="RefSeq" id="WP_212702330.1">
    <property type="nucleotide sequence ID" value="NZ_JADMKU010000017.1"/>
</dbReference>
<organism evidence="2 3">
    <name type="scientific">Thalassovita aquimarina</name>
    <dbReference type="NCBI Taxonomy" id="2785917"/>
    <lineage>
        <taxon>Bacteria</taxon>
        <taxon>Pseudomonadati</taxon>
        <taxon>Pseudomonadota</taxon>
        <taxon>Alphaproteobacteria</taxon>
        <taxon>Rhodobacterales</taxon>
        <taxon>Roseobacteraceae</taxon>
        <taxon>Thalassovita</taxon>
    </lineage>
</organism>
<dbReference type="EMBL" id="JADMKU010000017">
    <property type="protein sequence ID" value="MBR9652716.1"/>
    <property type="molecule type" value="Genomic_DNA"/>
</dbReference>
<evidence type="ECO:0000313" key="2">
    <source>
        <dbReference type="EMBL" id="MBR9652716.1"/>
    </source>
</evidence>
<evidence type="ECO:0000256" key="1">
    <source>
        <dbReference type="SAM" id="MobiDB-lite"/>
    </source>
</evidence>
<protein>
    <submittedName>
        <fullName evidence="2">Uncharacterized protein</fullName>
    </submittedName>
</protein>
<feature type="compositionally biased region" description="Acidic residues" evidence="1">
    <location>
        <begin position="90"/>
        <end position="99"/>
    </location>
</feature>
<feature type="compositionally biased region" description="Basic residues" evidence="1">
    <location>
        <begin position="76"/>
        <end position="85"/>
    </location>
</feature>